<evidence type="ECO:0000256" key="3">
    <source>
        <dbReference type="ARBA" id="ARBA00023204"/>
    </source>
</evidence>
<dbReference type="GO" id="GO:0008263">
    <property type="term" value="F:pyrimidine-specific mismatch base pair DNA N-glycosylase activity"/>
    <property type="evidence" value="ECO:0007669"/>
    <property type="project" value="TreeGrafter"/>
</dbReference>
<keyword evidence="1" id="KW-0227">DNA damage</keyword>
<evidence type="ECO:0000256" key="4">
    <source>
        <dbReference type="SAM" id="MobiDB-lite"/>
    </source>
</evidence>
<dbReference type="Pfam" id="PF03167">
    <property type="entry name" value="UDG"/>
    <property type="match status" value="1"/>
</dbReference>
<feature type="compositionally biased region" description="Basic residues" evidence="4">
    <location>
        <begin position="1"/>
        <end position="17"/>
    </location>
</feature>
<name>A0A2N1NVW2_9GLOM</name>
<dbReference type="CDD" id="cd10028">
    <property type="entry name" value="UDG-F2_TDG_MUG"/>
    <property type="match status" value="1"/>
</dbReference>
<feature type="domain" description="Uracil-DNA glycosylase-like" evidence="5">
    <location>
        <begin position="44"/>
        <end position="213"/>
    </location>
</feature>
<dbReference type="PANTHER" id="PTHR12159:SF9">
    <property type="entry name" value="G_T MISMATCH-SPECIFIC THYMINE DNA GLYCOSYLASE"/>
    <property type="match status" value="1"/>
</dbReference>
<dbReference type="EMBL" id="LLXL01000104">
    <property type="protein sequence ID" value="PKK77931.1"/>
    <property type="molecule type" value="Genomic_DNA"/>
</dbReference>
<reference evidence="6 7" key="2">
    <citation type="submission" date="2017-10" db="EMBL/GenBank/DDBJ databases">
        <title>Extensive intraspecific genome diversity in a model arbuscular mycorrhizal fungus.</title>
        <authorList>
            <person name="Chen E.C.H."/>
            <person name="Morin E."/>
            <person name="Baudet D."/>
            <person name="Noel J."/>
            <person name="Ndikumana S."/>
            <person name="Charron P."/>
            <person name="St-Onge C."/>
            <person name="Giorgi J."/>
            <person name="Grigoriev I.V."/>
            <person name="Roux C."/>
            <person name="Martin F.M."/>
            <person name="Corradi N."/>
        </authorList>
    </citation>
    <scope>NUCLEOTIDE SEQUENCE [LARGE SCALE GENOMIC DNA]</scope>
    <source>
        <strain evidence="6 7">C2</strain>
    </source>
</reference>
<dbReference type="GO" id="GO:0004844">
    <property type="term" value="F:uracil DNA N-glycosylase activity"/>
    <property type="evidence" value="ECO:0007669"/>
    <property type="project" value="TreeGrafter"/>
</dbReference>
<dbReference type="InterPro" id="IPR015637">
    <property type="entry name" value="MUG/TDG"/>
</dbReference>
<dbReference type="AlphaFoldDB" id="A0A2N1NVW2"/>
<dbReference type="OrthoDB" id="565731at2759"/>
<evidence type="ECO:0000256" key="1">
    <source>
        <dbReference type="ARBA" id="ARBA00022763"/>
    </source>
</evidence>
<dbReference type="SUPFAM" id="SSF52141">
    <property type="entry name" value="Uracil-DNA glycosylase-like"/>
    <property type="match status" value="1"/>
</dbReference>
<keyword evidence="2" id="KW-0378">Hydrolase</keyword>
<dbReference type="InterPro" id="IPR036895">
    <property type="entry name" value="Uracil-DNA_glycosylase-like_sf"/>
</dbReference>
<organism evidence="6 7">
    <name type="scientific">Rhizophagus irregularis</name>
    <dbReference type="NCBI Taxonomy" id="588596"/>
    <lineage>
        <taxon>Eukaryota</taxon>
        <taxon>Fungi</taxon>
        <taxon>Fungi incertae sedis</taxon>
        <taxon>Mucoromycota</taxon>
        <taxon>Glomeromycotina</taxon>
        <taxon>Glomeromycetes</taxon>
        <taxon>Glomerales</taxon>
        <taxon>Glomeraceae</taxon>
        <taxon>Rhizophagus</taxon>
    </lineage>
</organism>
<evidence type="ECO:0000256" key="2">
    <source>
        <dbReference type="ARBA" id="ARBA00022801"/>
    </source>
</evidence>
<evidence type="ECO:0000313" key="6">
    <source>
        <dbReference type="EMBL" id="PKK77931.1"/>
    </source>
</evidence>
<dbReference type="Gene3D" id="3.40.470.10">
    <property type="entry name" value="Uracil-DNA glycosylase-like domain"/>
    <property type="match status" value="1"/>
</dbReference>
<evidence type="ECO:0000313" key="7">
    <source>
        <dbReference type="Proteomes" id="UP000233469"/>
    </source>
</evidence>
<dbReference type="Proteomes" id="UP000233469">
    <property type="component" value="Unassembled WGS sequence"/>
</dbReference>
<proteinExistence type="predicted"/>
<dbReference type="VEuPathDB" id="FungiDB:RhiirA1_528426"/>
<dbReference type="VEuPathDB" id="FungiDB:FUN_022252"/>
<keyword evidence="3" id="KW-0234">DNA repair</keyword>
<dbReference type="GO" id="GO:0006285">
    <property type="term" value="P:base-excision repair, AP site formation"/>
    <property type="evidence" value="ECO:0007669"/>
    <property type="project" value="InterPro"/>
</dbReference>
<dbReference type="PANTHER" id="PTHR12159">
    <property type="entry name" value="G/T AND G/U MISMATCH-SPECIFIC DNA GLYCOSYLASE"/>
    <property type="match status" value="1"/>
</dbReference>
<accession>A0A2N1NVW2</accession>
<dbReference type="InterPro" id="IPR005122">
    <property type="entry name" value="Uracil-DNA_glycosylase-like"/>
</dbReference>
<comment type="caution">
    <text evidence="6">The sequence shown here is derived from an EMBL/GenBank/DDBJ whole genome shotgun (WGS) entry which is preliminary data.</text>
</comment>
<protein>
    <submittedName>
        <fullName evidence="6">DNA glycosylase</fullName>
    </submittedName>
</protein>
<dbReference type="VEuPathDB" id="FungiDB:RhiirFUN_025786"/>
<gene>
    <name evidence="6" type="ORF">RhiirC2_730937</name>
</gene>
<sequence>MGRCKSSKRITTHRKSKNSIQGIEKSNKTSNTNDKDVKGVSDIIDHNLDVIFVGVVSSCKNAARKEHYYCSSSNQFYKLLHESGFTERKLKPEEDGSLLNYKIGLMNIRTKFTQKNLIDPKEEIREEIETFIEKIRKYKPKFICFNGKDGFATFMSIKNDVAINKKYEFGFKNDDKIDWIDENGFTKIYLLPSTGGLNSSFRYDEKKEFAKELKSLIKSDNDDVDDADDVKIIDNDE</sequence>
<feature type="region of interest" description="Disordered" evidence="4">
    <location>
        <begin position="1"/>
        <end position="37"/>
    </location>
</feature>
<reference evidence="6 7" key="1">
    <citation type="submission" date="2016-04" db="EMBL/GenBank/DDBJ databases">
        <title>Genome analyses suggest a sexual origin of heterokaryosis in a supposedly ancient asexual fungus.</title>
        <authorList>
            <person name="Ropars J."/>
            <person name="Sedzielewska K."/>
            <person name="Noel J."/>
            <person name="Charron P."/>
            <person name="Farinelli L."/>
            <person name="Marton T."/>
            <person name="Kruger M."/>
            <person name="Pelin A."/>
            <person name="Brachmann A."/>
            <person name="Corradi N."/>
        </authorList>
    </citation>
    <scope>NUCLEOTIDE SEQUENCE [LARGE SCALE GENOMIC DNA]</scope>
    <source>
        <strain evidence="6 7">C2</strain>
    </source>
</reference>
<evidence type="ECO:0000259" key="5">
    <source>
        <dbReference type="Pfam" id="PF03167"/>
    </source>
</evidence>